<evidence type="ECO:0000256" key="1">
    <source>
        <dbReference type="SAM" id="MobiDB-lite"/>
    </source>
</evidence>
<dbReference type="AlphaFoldDB" id="A0A2X0N4V8"/>
<keyword evidence="3" id="KW-1185">Reference proteome</keyword>
<name>A0A2X0N4V8_9BASI</name>
<gene>
    <name evidence="2" type="ORF">BZ3500_MVSOF-1268-A1-R1_C039G00064</name>
</gene>
<sequence>MGVNARWPTRWHPSFAPNRSRCSAFLRSRIDAHVTRPTSPHPEHPFRPVTISSATPTLFTRVVNVSQSHECSHSPSHLFLDRIEESQRRGKLGSCRNICCSTRRIFDRCPSAPITDLQSDPPVDRPNRQTFEARSPPARAHLITTTCEVTICSPLATAASTTSTINLPSHSCSIAMDSLSSTDLLTVSANPTIAPFSTHLASSPIATLDLSSS</sequence>
<protein>
    <submittedName>
        <fullName evidence="2">BZ3500_MvSof-1268-A1-R1_C039g00064 protein</fullName>
    </submittedName>
</protein>
<evidence type="ECO:0000313" key="3">
    <source>
        <dbReference type="Proteomes" id="UP000249723"/>
    </source>
</evidence>
<accession>A0A2X0N4V8</accession>
<organism evidence="2 3">
    <name type="scientific">Microbotryum saponariae</name>
    <dbReference type="NCBI Taxonomy" id="289078"/>
    <lineage>
        <taxon>Eukaryota</taxon>
        <taxon>Fungi</taxon>
        <taxon>Dikarya</taxon>
        <taxon>Basidiomycota</taxon>
        <taxon>Pucciniomycotina</taxon>
        <taxon>Microbotryomycetes</taxon>
        <taxon>Microbotryales</taxon>
        <taxon>Microbotryaceae</taxon>
        <taxon>Microbotryum</taxon>
    </lineage>
</organism>
<evidence type="ECO:0000313" key="2">
    <source>
        <dbReference type="EMBL" id="SDA02162.1"/>
    </source>
</evidence>
<reference evidence="3" key="1">
    <citation type="submission" date="2016-10" db="EMBL/GenBank/DDBJ databases">
        <authorList>
            <person name="Jeantristanb JTB J.-T."/>
            <person name="Ricardo R."/>
        </authorList>
    </citation>
    <scope>NUCLEOTIDE SEQUENCE [LARGE SCALE GENOMIC DNA]</scope>
</reference>
<proteinExistence type="predicted"/>
<dbReference type="Proteomes" id="UP000249723">
    <property type="component" value="Unassembled WGS sequence"/>
</dbReference>
<dbReference type="EMBL" id="FMWP01000122">
    <property type="protein sequence ID" value="SDA02162.1"/>
    <property type="molecule type" value="Genomic_DNA"/>
</dbReference>
<feature type="region of interest" description="Disordered" evidence="1">
    <location>
        <begin position="111"/>
        <end position="132"/>
    </location>
</feature>